<dbReference type="RefSeq" id="WP_123879338.1">
    <property type="nucleotide sequence ID" value="NZ_RPFZ01000001.1"/>
</dbReference>
<accession>A0A3N5CUP0</accession>
<reference evidence="2 3" key="1">
    <citation type="submission" date="2018-11" db="EMBL/GenBank/DDBJ databases">
        <title>Erythrobacter spongiae sp. nov., isolated from a marine sponge.</title>
        <authorList>
            <person name="Zhuang L."/>
            <person name="Luo L."/>
        </authorList>
    </citation>
    <scope>NUCLEOTIDE SEQUENCE [LARGE SCALE GENOMIC DNA]</scope>
    <source>
        <strain evidence="2 3">HN-E23</strain>
    </source>
</reference>
<proteinExistence type="predicted"/>
<evidence type="ECO:0000313" key="2">
    <source>
        <dbReference type="EMBL" id="RPF71160.1"/>
    </source>
</evidence>
<organism evidence="2 3">
    <name type="scientific">Aurantiacibacter spongiae</name>
    <dbReference type="NCBI Taxonomy" id="2488860"/>
    <lineage>
        <taxon>Bacteria</taxon>
        <taxon>Pseudomonadati</taxon>
        <taxon>Pseudomonadota</taxon>
        <taxon>Alphaproteobacteria</taxon>
        <taxon>Sphingomonadales</taxon>
        <taxon>Erythrobacteraceae</taxon>
        <taxon>Aurantiacibacter</taxon>
    </lineage>
</organism>
<dbReference type="Proteomes" id="UP000275232">
    <property type="component" value="Unassembled WGS sequence"/>
</dbReference>
<feature type="region of interest" description="Disordered" evidence="1">
    <location>
        <begin position="60"/>
        <end position="82"/>
    </location>
</feature>
<gene>
    <name evidence="2" type="ORF">EG799_05685</name>
</gene>
<sequence length="82" mass="8195">MIGKLIGAAAGAAAGKEARSIGGTTGAVLGALAVPLVRRLRIPTILALAGGGYLAKKLSEKSDLTRDPGTTETVPPRVDTTI</sequence>
<dbReference type="OrthoDB" id="7392176at2"/>
<dbReference type="AlphaFoldDB" id="A0A3N5CUP0"/>
<evidence type="ECO:0000313" key="3">
    <source>
        <dbReference type="Proteomes" id="UP000275232"/>
    </source>
</evidence>
<evidence type="ECO:0000256" key="1">
    <source>
        <dbReference type="SAM" id="MobiDB-lite"/>
    </source>
</evidence>
<keyword evidence="3" id="KW-1185">Reference proteome</keyword>
<comment type="caution">
    <text evidence="2">The sequence shown here is derived from an EMBL/GenBank/DDBJ whole genome shotgun (WGS) entry which is preliminary data.</text>
</comment>
<protein>
    <submittedName>
        <fullName evidence="2">Uncharacterized protein</fullName>
    </submittedName>
</protein>
<name>A0A3N5CUP0_9SPHN</name>
<dbReference type="EMBL" id="RPFZ01000001">
    <property type="protein sequence ID" value="RPF71160.1"/>
    <property type="molecule type" value="Genomic_DNA"/>
</dbReference>